<gene>
    <name evidence="1" type="ORF">K3G42_017102</name>
</gene>
<name>A0ACB8EC37_9SAUR</name>
<comment type="caution">
    <text evidence="1">The sequence shown here is derived from an EMBL/GenBank/DDBJ whole genome shotgun (WGS) entry which is preliminary data.</text>
</comment>
<evidence type="ECO:0000313" key="1">
    <source>
        <dbReference type="EMBL" id="KAH7989970.1"/>
    </source>
</evidence>
<organism evidence="1 2">
    <name type="scientific">Sphaerodactylus townsendi</name>
    <dbReference type="NCBI Taxonomy" id="933632"/>
    <lineage>
        <taxon>Eukaryota</taxon>
        <taxon>Metazoa</taxon>
        <taxon>Chordata</taxon>
        <taxon>Craniata</taxon>
        <taxon>Vertebrata</taxon>
        <taxon>Euteleostomi</taxon>
        <taxon>Lepidosauria</taxon>
        <taxon>Squamata</taxon>
        <taxon>Bifurcata</taxon>
        <taxon>Gekkota</taxon>
        <taxon>Sphaerodactylidae</taxon>
        <taxon>Sphaerodactylus</taxon>
    </lineage>
</organism>
<dbReference type="EMBL" id="CM037627">
    <property type="protein sequence ID" value="KAH7989970.1"/>
    <property type="molecule type" value="Genomic_DNA"/>
</dbReference>
<dbReference type="Proteomes" id="UP000827872">
    <property type="component" value="Linkage Group LG14"/>
</dbReference>
<reference evidence="1" key="1">
    <citation type="submission" date="2021-08" db="EMBL/GenBank/DDBJ databases">
        <title>The first chromosome-level gecko genome reveals the dynamic sex chromosomes of Neotropical dwarf geckos (Sphaerodactylidae: Sphaerodactylus).</title>
        <authorList>
            <person name="Pinto B.J."/>
            <person name="Keating S.E."/>
            <person name="Gamble T."/>
        </authorList>
    </citation>
    <scope>NUCLEOTIDE SEQUENCE</scope>
    <source>
        <strain evidence="1">TG3544</strain>
    </source>
</reference>
<protein>
    <submittedName>
        <fullName evidence="1">Uncharacterized protein</fullName>
    </submittedName>
</protein>
<evidence type="ECO:0000313" key="2">
    <source>
        <dbReference type="Proteomes" id="UP000827872"/>
    </source>
</evidence>
<sequence length="274" mass="29912">MGRVPDKDEMPRDPDLGDEEKDAPVPDQHDPHLGAAQSTSGKESMGSPYSWAPSWRPCWGTKAARRREYTWLTQPMDQDIYSEWDIPVQTLQQQFEDPFEEQKARARLRQIRKGSQSIKVARWAMVTMELTSLAGWYMQAVEAEVRLHRVQLLKQQGNPPLASPRPPSESTSPAHGGKEAGESLSARRRQLGLCLSCGREGHKAAVCPTKKPDPPVVHASGAAKAGTAKGPERKSSFKKGSGLQVGPHKASSASEEASGPESSEELVGNDSDLA</sequence>
<accession>A0ACB8EC37</accession>
<proteinExistence type="predicted"/>
<keyword evidence="2" id="KW-1185">Reference proteome</keyword>